<feature type="transmembrane region" description="Helical" evidence="6">
    <location>
        <begin position="336"/>
        <end position="358"/>
    </location>
</feature>
<keyword evidence="9" id="KW-1185">Reference proteome</keyword>
<keyword evidence="3 6" id="KW-1133">Transmembrane helix</keyword>
<dbReference type="SUPFAM" id="SSF103473">
    <property type="entry name" value="MFS general substrate transporter"/>
    <property type="match status" value="1"/>
</dbReference>
<dbReference type="Gene3D" id="1.20.1250.20">
    <property type="entry name" value="MFS general substrate transporter like domains"/>
    <property type="match status" value="1"/>
</dbReference>
<evidence type="ECO:0000259" key="7">
    <source>
        <dbReference type="PROSITE" id="PS50850"/>
    </source>
</evidence>
<dbReference type="InterPro" id="IPR020846">
    <property type="entry name" value="MFS_dom"/>
</dbReference>
<dbReference type="PANTHER" id="PTHR23523">
    <property type="match status" value="1"/>
</dbReference>
<dbReference type="SUPFAM" id="SSF49464">
    <property type="entry name" value="Carboxypeptidase regulatory domain-like"/>
    <property type="match status" value="1"/>
</dbReference>
<feature type="transmembrane region" description="Helical" evidence="6">
    <location>
        <begin position="132"/>
        <end position="153"/>
    </location>
</feature>
<feature type="compositionally biased region" description="Low complexity" evidence="5">
    <location>
        <begin position="430"/>
        <end position="439"/>
    </location>
</feature>
<dbReference type="InterPro" id="IPR011701">
    <property type="entry name" value="MFS"/>
</dbReference>
<evidence type="ECO:0000256" key="1">
    <source>
        <dbReference type="ARBA" id="ARBA00004651"/>
    </source>
</evidence>
<evidence type="ECO:0000256" key="6">
    <source>
        <dbReference type="SAM" id="Phobius"/>
    </source>
</evidence>
<feature type="region of interest" description="Disordered" evidence="5">
    <location>
        <begin position="391"/>
        <end position="443"/>
    </location>
</feature>
<name>A0ABS8P6V3_9PSEU</name>
<evidence type="ECO:0000313" key="9">
    <source>
        <dbReference type="Proteomes" id="UP001199469"/>
    </source>
</evidence>
<comment type="subcellular location">
    <subcellularLocation>
        <location evidence="1">Cell membrane</location>
        <topology evidence="1">Multi-pass membrane protein</topology>
    </subcellularLocation>
</comment>
<feature type="transmembrane region" description="Helical" evidence="6">
    <location>
        <begin position="42"/>
        <end position="63"/>
    </location>
</feature>
<dbReference type="Pfam" id="PF07690">
    <property type="entry name" value="MFS_1"/>
    <property type="match status" value="1"/>
</dbReference>
<evidence type="ECO:0000256" key="3">
    <source>
        <dbReference type="ARBA" id="ARBA00022989"/>
    </source>
</evidence>
<evidence type="ECO:0000256" key="2">
    <source>
        <dbReference type="ARBA" id="ARBA00022692"/>
    </source>
</evidence>
<sequence>MSRARTVALVVAVLLIALNLRPAVVAVSPLLSQIRDDLGIGGAVGGLLTTLPVLCFGLLAPFAGRLARRIGLETALLAALLVLTAGILVRLVPTLGALLAGSVLAGIAIAIGNTLMPVVVKRDFRHRTGVMTGAYSTMISGGGALAAAVMVPVEHATGLGWRPSLALWAVLVALGVVLWLPWVVRARRHAAAEPPAAPAAPVRGLWNSPLAWQVTLVMGLQSLQFYALTAWAPTIFVDEGRTPTAAGLLLSVAGLSSLVTSAVTPVLAARSRTQHHLVALLITLWVVGYLGLLLAPGALAPLWMVLIGLGQGVGISLGLTLITLRSPDAAHTSELSGMAQGVGYVLAAAGPLALGAIHDATGSWTAPIITLMVLLVPLALAGIGAARNRHVGSASGSADPPAAVVSSDASLSSDERTAPLTHQSEGRPAGVRPTLRGVVRTGGGTPLTGATITLVGDDGRQLGATRTDEAGGYELDVPPIPCLLVCAAPDHAPLAQRAAPGRVDVELGPGALRAREQ</sequence>
<evidence type="ECO:0000313" key="8">
    <source>
        <dbReference type="EMBL" id="MCD2193982.1"/>
    </source>
</evidence>
<keyword evidence="4 6" id="KW-0472">Membrane</keyword>
<feature type="transmembrane region" description="Helical" evidence="6">
    <location>
        <begin position="98"/>
        <end position="120"/>
    </location>
</feature>
<dbReference type="PROSITE" id="PS50850">
    <property type="entry name" value="MFS"/>
    <property type="match status" value="1"/>
</dbReference>
<evidence type="ECO:0000256" key="5">
    <source>
        <dbReference type="SAM" id="MobiDB-lite"/>
    </source>
</evidence>
<comment type="caution">
    <text evidence="8">The sequence shown here is derived from an EMBL/GenBank/DDBJ whole genome shotgun (WGS) entry which is preliminary data.</text>
</comment>
<protein>
    <submittedName>
        <fullName evidence="8">MFS transporter</fullName>
    </submittedName>
</protein>
<feature type="domain" description="Major facilitator superfamily (MFS) profile" evidence="7">
    <location>
        <begin position="7"/>
        <end position="389"/>
    </location>
</feature>
<reference evidence="8 9" key="1">
    <citation type="submission" date="2021-11" db="EMBL/GenBank/DDBJ databases">
        <title>Draft genome sequence of Actinomycetospora sp. SF1 isolated from the rhizosphere soil.</title>
        <authorList>
            <person name="Duangmal K."/>
            <person name="Chantavorakit T."/>
        </authorList>
    </citation>
    <scope>NUCLEOTIDE SEQUENCE [LARGE SCALE GENOMIC DNA]</scope>
    <source>
        <strain evidence="8 9">TBRC 5722</strain>
    </source>
</reference>
<proteinExistence type="predicted"/>
<feature type="transmembrane region" description="Helical" evidence="6">
    <location>
        <begin position="248"/>
        <end position="269"/>
    </location>
</feature>
<evidence type="ECO:0000256" key="4">
    <source>
        <dbReference type="ARBA" id="ARBA00023136"/>
    </source>
</evidence>
<feature type="transmembrane region" description="Helical" evidence="6">
    <location>
        <begin position="75"/>
        <end position="92"/>
    </location>
</feature>
<organism evidence="8 9">
    <name type="scientific">Actinomycetospora endophytica</name>
    <dbReference type="NCBI Taxonomy" id="2291215"/>
    <lineage>
        <taxon>Bacteria</taxon>
        <taxon>Bacillati</taxon>
        <taxon>Actinomycetota</taxon>
        <taxon>Actinomycetes</taxon>
        <taxon>Pseudonocardiales</taxon>
        <taxon>Pseudonocardiaceae</taxon>
        <taxon>Actinomycetospora</taxon>
    </lineage>
</organism>
<dbReference type="PANTHER" id="PTHR23523:SF2">
    <property type="entry name" value="2-NITROIMIDAZOLE TRANSPORTER"/>
    <property type="match status" value="1"/>
</dbReference>
<feature type="transmembrane region" description="Helical" evidence="6">
    <location>
        <begin position="165"/>
        <end position="184"/>
    </location>
</feature>
<feature type="transmembrane region" description="Helical" evidence="6">
    <location>
        <begin position="205"/>
        <end position="228"/>
    </location>
</feature>
<dbReference type="RefSeq" id="WP_230733440.1">
    <property type="nucleotide sequence ID" value="NZ_JAJNDB010000002.1"/>
</dbReference>
<dbReference type="InterPro" id="IPR052524">
    <property type="entry name" value="MFS_Cyanate_Porter"/>
</dbReference>
<dbReference type="EMBL" id="JAJNDB010000002">
    <property type="protein sequence ID" value="MCD2193982.1"/>
    <property type="molecule type" value="Genomic_DNA"/>
</dbReference>
<accession>A0ABS8P6V3</accession>
<feature type="transmembrane region" description="Helical" evidence="6">
    <location>
        <begin position="302"/>
        <end position="324"/>
    </location>
</feature>
<gene>
    <name evidence="8" type="ORF">LQ327_11410</name>
</gene>
<dbReference type="InterPro" id="IPR008969">
    <property type="entry name" value="CarboxyPept-like_regulatory"/>
</dbReference>
<dbReference type="Proteomes" id="UP001199469">
    <property type="component" value="Unassembled WGS sequence"/>
</dbReference>
<keyword evidence="2 6" id="KW-0812">Transmembrane</keyword>
<feature type="compositionally biased region" description="Low complexity" evidence="5">
    <location>
        <begin position="391"/>
        <end position="412"/>
    </location>
</feature>
<feature type="transmembrane region" description="Helical" evidence="6">
    <location>
        <begin position="276"/>
        <end position="296"/>
    </location>
</feature>
<feature type="transmembrane region" description="Helical" evidence="6">
    <location>
        <begin position="364"/>
        <end position="386"/>
    </location>
</feature>
<dbReference type="CDD" id="cd17339">
    <property type="entry name" value="MFS_NIMT_CynX_like"/>
    <property type="match status" value="1"/>
</dbReference>
<dbReference type="InterPro" id="IPR036259">
    <property type="entry name" value="MFS_trans_sf"/>
</dbReference>